<dbReference type="EMBL" id="FNXB01000094">
    <property type="protein sequence ID" value="SEI21723.1"/>
    <property type="molecule type" value="Genomic_DNA"/>
</dbReference>
<dbReference type="AlphaFoldDB" id="A0A1H8WYL4"/>
<dbReference type="RefSeq" id="WP_167371659.1">
    <property type="nucleotide sequence ID" value="NZ_FOCV01000086.1"/>
</dbReference>
<organism evidence="1 3">
    <name type="scientific">Rhizobium tibeticum</name>
    <dbReference type="NCBI Taxonomy" id="501024"/>
    <lineage>
        <taxon>Bacteria</taxon>
        <taxon>Pseudomonadati</taxon>
        <taxon>Pseudomonadota</taxon>
        <taxon>Alphaproteobacteria</taxon>
        <taxon>Hyphomicrobiales</taxon>
        <taxon>Rhizobiaceae</taxon>
        <taxon>Rhizobium/Agrobacterium group</taxon>
        <taxon>Rhizobium</taxon>
    </lineage>
</organism>
<evidence type="ECO:0000313" key="3">
    <source>
        <dbReference type="Proteomes" id="UP000183063"/>
    </source>
</evidence>
<sequence length="58" mass="6518">MELLAVLCLLRLLKMACLLWDHRLKAILALRLCGPDGTADFAFHSKALSSSIWFEMSP</sequence>
<name>A0A1H8WYL4_9HYPH</name>
<accession>A0A1H8WYL4</accession>
<evidence type="ECO:0000313" key="1">
    <source>
        <dbReference type="EMBL" id="SEI21723.1"/>
    </source>
</evidence>
<reference evidence="3" key="1">
    <citation type="submission" date="2016-10" db="EMBL/GenBank/DDBJ databases">
        <authorList>
            <person name="Wibberg D."/>
        </authorList>
    </citation>
    <scope>NUCLEOTIDE SEQUENCE [LARGE SCALE GENOMIC DNA]</scope>
</reference>
<protein>
    <submittedName>
        <fullName evidence="1">Uncharacterized protein</fullName>
    </submittedName>
</protein>
<dbReference type="Proteomes" id="UP000198939">
    <property type="component" value="Unassembled WGS sequence"/>
</dbReference>
<reference evidence="1" key="2">
    <citation type="submission" date="2016-10" db="EMBL/GenBank/DDBJ databases">
        <authorList>
            <person name="de Groot N.N."/>
        </authorList>
    </citation>
    <scope>NUCLEOTIDE SEQUENCE [LARGE SCALE GENOMIC DNA]</scope>
    <source>
        <strain evidence="1">CCBAU85039</strain>
    </source>
</reference>
<gene>
    <name evidence="1" type="ORF">RTCCBAU85039_6713</name>
    <name evidence="2" type="ORF">SAMN05216228_10862</name>
</gene>
<evidence type="ECO:0000313" key="2">
    <source>
        <dbReference type="EMBL" id="SEP32754.1"/>
    </source>
</evidence>
<dbReference type="Proteomes" id="UP000183063">
    <property type="component" value="Unassembled WGS sequence"/>
</dbReference>
<dbReference type="EMBL" id="FOCV01000086">
    <property type="protein sequence ID" value="SEP32754.1"/>
    <property type="molecule type" value="Genomic_DNA"/>
</dbReference>
<proteinExistence type="predicted"/>
<keyword evidence="4" id="KW-1185">Reference proteome</keyword>
<reference evidence="2 4" key="3">
    <citation type="submission" date="2016-10" db="EMBL/GenBank/DDBJ databases">
        <authorList>
            <person name="Varghese N."/>
            <person name="Submissions S."/>
        </authorList>
    </citation>
    <scope>NUCLEOTIDE SEQUENCE [LARGE SCALE GENOMIC DNA]</scope>
    <source>
        <strain evidence="2 4">CGMCC 1.7071</strain>
    </source>
</reference>
<evidence type="ECO:0000313" key="4">
    <source>
        <dbReference type="Proteomes" id="UP000198939"/>
    </source>
</evidence>